<evidence type="ECO:0000256" key="3">
    <source>
        <dbReference type="ARBA" id="ARBA00022490"/>
    </source>
</evidence>
<feature type="compositionally biased region" description="Basic and acidic residues" evidence="4">
    <location>
        <begin position="505"/>
        <end position="516"/>
    </location>
</feature>
<evidence type="ECO:0000313" key="6">
    <source>
        <dbReference type="Ensembl" id="ENSLLEP00000026042.1"/>
    </source>
</evidence>
<evidence type="ECO:0000256" key="2">
    <source>
        <dbReference type="ARBA" id="ARBA00006937"/>
    </source>
</evidence>
<accession>A0A8C5PPP7</accession>
<evidence type="ECO:0000313" key="7">
    <source>
        <dbReference type="Proteomes" id="UP000694569"/>
    </source>
</evidence>
<dbReference type="OrthoDB" id="6103632at2759"/>
<feature type="compositionally biased region" description="Polar residues" evidence="4">
    <location>
        <begin position="444"/>
        <end position="458"/>
    </location>
</feature>
<feature type="compositionally biased region" description="Acidic residues" evidence="4">
    <location>
        <begin position="616"/>
        <end position="625"/>
    </location>
</feature>
<evidence type="ECO:0000259" key="5">
    <source>
        <dbReference type="Pfam" id="PF07894"/>
    </source>
</evidence>
<reference evidence="6" key="2">
    <citation type="submission" date="2025-09" db="UniProtKB">
        <authorList>
            <consortium name="Ensembl"/>
        </authorList>
    </citation>
    <scope>IDENTIFICATION</scope>
</reference>
<dbReference type="Gene3D" id="3.30.870.10">
    <property type="entry name" value="Endonuclease Chain A"/>
    <property type="match status" value="1"/>
</dbReference>
<feature type="compositionally biased region" description="Acidic residues" evidence="4">
    <location>
        <begin position="598"/>
        <end position="609"/>
    </location>
</feature>
<dbReference type="AlphaFoldDB" id="A0A8C5PPP7"/>
<dbReference type="GO" id="GO:0005737">
    <property type="term" value="C:cytoplasm"/>
    <property type="evidence" value="ECO:0007669"/>
    <property type="project" value="UniProtKB-SubCell"/>
</dbReference>
<feature type="compositionally biased region" description="Polar residues" evidence="4">
    <location>
        <begin position="647"/>
        <end position="663"/>
    </location>
</feature>
<feature type="region of interest" description="Disordered" evidence="4">
    <location>
        <begin position="792"/>
        <end position="868"/>
    </location>
</feature>
<reference evidence="6" key="1">
    <citation type="submission" date="2025-08" db="UniProtKB">
        <authorList>
            <consortium name="Ensembl"/>
        </authorList>
    </citation>
    <scope>IDENTIFICATION</scope>
</reference>
<protein>
    <submittedName>
        <fullName evidence="6">Family with sequence similarity 83 member G</fullName>
    </submittedName>
</protein>
<dbReference type="GO" id="GO:0007165">
    <property type="term" value="P:signal transduction"/>
    <property type="evidence" value="ECO:0007669"/>
    <property type="project" value="TreeGrafter"/>
</dbReference>
<dbReference type="PANTHER" id="PTHR16181:SF29">
    <property type="entry name" value="PROTEIN FAM83A-RELATED"/>
    <property type="match status" value="1"/>
</dbReference>
<dbReference type="InterPro" id="IPR050944">
    <property type="entry name" value="FAM83"/>
</dbReference>
<dbReference type="InterPro" id="IPR012461">
    <property type="entry name" value="SACK1"/>
</dbReference>
<evidence type="ECO:0000256" key="1">
    <source>
        <dbReference type="ARBA" id="ARBA00004496"/>
    </source>
</evidence>
<feature type="compositionally biased region" description="Polar residues" evidence="4">
    <location>
        <begin position="465"/>
        <end position="475"/>
    </location>
</feature>
<evidence type="ECO:0000256" key="4">
    <source>
        <dbReference type="SAM" id="MobiDB-lite"/>
    </source>
</evidence>
<dbReference type="Ensembl" id="ENSLLET00000027036.1">
    <property type="protein sequence ID" value="ENSLLEP00000026042.1"/>
    <property type="gene ID" value="ENSLLEG00000016525.1"/>
</dbReference>
<sequence>MALSQIQCLDNNNVNWRSSENKPEFFYSEEQRLAIEALVSIGPEAFQEVIKKENIRDFLSGLELGKLVSSVEPFDPDSGHTRTGCDKCPQTGNDHKNEGEVGESLEDAGYSLEYWPDKSDCAFPELDLGWPDTVAYRGVTRATVYMQPPIEAQPHIKEVVRKMIVQAQKVIAVVMDLFTDIDIFKDLLEAGFKRKVAVYIILNESDLHHFLQMCEKAQMHKGHLKHLRVRIAGGAEFYTRFSSKFKGCLSQKFMFVDGDKAICGSYSFTWSAARMDRNLATVLSGQVVESFDRQFQELYLMSKGVSLKDVPMIEEPEPELVAKPASMPVGATEAIAKKLVNPKYALVKTKSPSDKEKELKLAAANRLRILDQQNEESQIHPALQNMEKANMFDYLPTWVEPEPEPGSDILGYINIIDPNIKNAQLSQMNRIKICDTSQATAQFLQQSKDQEMRQSQQQEDIRNPPQDTKVMSSIETVDGHKRTTSPSSSDKDSVNSSKRPVSEFSRQDEDLTKPAIKDQITVTQKPNHDPKVYKAPVGGLALLAENSHLVSTSKGSGPPVPKPRTLQVTDFITRRNAHNVVSDNPKDENTVPSVNGVDTEENDHEEIEDFLPPNEPLDDDEDEDTNGFGTVTHDCSSSGSGSLPPSDASTISEEHYPNNSVQRRSSDRIPNGERYPLERKLSDGHISRGTFSGPMGIPQSHFENRQVENGKRNQALADGIKRVLSKGQQSKSTEQIFAAEPTKGKGIFNYGTSGFTQGYDRFQTQHMSRNPGKVKGNKEGSDVLGLYRQAGRKVEGPGGTHGYWNSKDYGNSLASSHSQNPVPTDNTSTPFGIPYSKLSQAKHLKSKLGATTLDSKRKGHGPTGHKDV</sequence>
<name>A0A8C5PPP7_9ANUR</name>
<organism evidence="6 7">
    <name type="scientific">Leptobrachium leishanense</name>
    <name type="common">Leishan spiny toad</name>
    <dbReference type="NCBI Taxonomy" id="445787"/>
    <lineage>
        <taxon>Eukaryota</taxon>
        <taxon>Metazoa</taxon>
        <taxon>Chordata</taxon>
        <taxon>Craniata</taxon>
        <taxon>Vertebrata</taxon>
        <taxon>Euteleostomi</taxon>
        <taxon>Amphibia</taxon>
        <taxon>Batrachia</taxon>
        <taxon>Anura</taxon>
        <taxon>Pelobatoidea</taxon>
        <taxon>Megophryidae</taxon>
        <taxon>Leptobrachium</taxon>
    </lineage>
</organism>
<gene>
    <name evidence="6" type="primary">FAM83G</name>
</gene>
<dbReference type="GO" id="GO:0019901">
    <property type="term" value="F:protein kinase binding"/>
    <property type="evidence" value="ECO:0007669"/>
    <property type="project" value="TreeGrafter"/>
</dbReference>
<proteinExistence type="inferred from homology"/>
<dbReference type="Pfam" id="PF07894">
    <property type="entry name" value="SACK1"/>
    <property type="match status" value="1"/>
</dbReference>
<keyword evidence="3" id="KW-0963">Cytoplasm</keyword>
<feature type="domain" description="Scaffolding anchor of CK1" evidence="5">
    <location>
        <begin position="15"/>
        <end position="303"/>
    </location>
</feature>
<dbReference type="PANTHER" id="PTHR16181">
    <property type="entry name" value="PROTEIN FAM83A-RELATED"/>
    <property type="match status" value="1"/>
</dbReference>
<keyword evidence="7" id="KW-1185">Reference proteome</keyword>
<dbReference type="FunFam" id="3.30.870.10:FF:000004">
    <property type="entry name" value="protein FAM83H isoform X2"/>
    <property type="match status" value="1"/>
</dbReference>
<dbReference type="GeneTree" id="ENSGT00940000157932"/>
<feature type="region of interest" description="Disordered" evidence="4">
    <location>
        <begin position="444"/>
        <end position="531"/>
    </location>
</feature>
<feature type="compositionally biased region" description="Polar residues" evidence="4">
    <location>
        <begin position="808"/>
        <end position="830"/>
    </location>
</feature>
<dbReference type="SUPFAM" id="SSF56024">
    <property type="entry name" value="Phospholipase D/nuclease"/>
    <property type="match status" value="1"/>
</dbReference>
<feature type="region of interest" description="Disordered" evidence="4">
    <location>
        <begin position="580"/>
        <end position="673"/>
    </location>
</feature>
<comment type="subcellular location">
    <subcellularLocation>
        <location evidence="1">Cytoplasm</location>
    </subcellularLocation>
</comment>
<feature type="region of interest" description="Disordered" evidence="4">
    <location>
        <begin position="75"/>
        <end position="101"/>
    </location>
</feature>
<comment type="similarity">
    <text evidence="2">Belongs to the FAM83 family.</text>
</comment>
<feature type="compositionally biased region" description="Basic and acidic residues" evidence="4">
    <location>
        <begin position="664"/>
        <end position="673"/>
    </location>
</feature>
<feature type="compositionally biased region" description="Low complexity" evidence="4">
    <location>
        <begin position="626"/>
        <end position="646"/>
    </location>
</feature>
<dbReference type="Proteomes" id="UP000694569">
    <property type="component" value="Unplaced"/>
</dbReference>